<protein>
    <recommendedName>
        <fullName evidence="3">DNA replication terminus site-binding protein</fullName>
    </recommendedName>
</protein>
<proteinExistence type="predicted"/>
<dbReference type="Gene3D" id="3.50.14.10">
    <property type="entry name" value="Replication terminator Tus, domain 1 superfamily/Replication terminator Tus"/>
    <property type="match status" value="1"/>
</dbReference>
<evidence type="ECO:0008006" key="3">
    <source>
        <dbReference type="Google" id="ProtNLM"/>
    </source>
</evidence>
<accession>A0ABX1TME0</accession>
<gene>
    <name evidence="1" type="ORF">E4P82_08875</name>
</gene>
<evidence type="ECO:0000313" key="1">
    <source>
        <dbReference type="EMBL" id="NMQ19293.1"/>
    </source>
</evidence>
<dbReference type="Proteomes" id="UP000760480">
    <property type="component" value="Unassembled WGS sequence"/>
</dbReference>
<dbReference type="InterPro" id="IPR036381">
    <property type="entry name" value="Tus_dom1"/>
</dbReference>
<reference evidence="1 2" key="1">
    <citation type="submission" date="2019-03" db="EMBL/GenBank/DDBJ databases">
        <title>Metabolic reconstructions from genomes of highly enriched 'Candidatus Accumulibacter' and 'Candidatus Competibacter' bioreactor populations.</title>
        <authorList>
            <person name="Annavajhala M.K."/>
            <person name="Welles L."/>
            <person name="Abbas B."/>
            <person name="Sorokin D."/>
            <person name="Park H."/>
            <person name="Van Loosdrecht M."/>
            <person name="Chandran K."/>
        </authorList>
    </citation>
    <scope>NUCLEOTIDE SEQUENCE [LARGE SCALE GENOMIC DNA]</scope>
    <source>
        <strain evidence="1 2">SBR_G</strain>
    </source>
</reference>
<dbReference type="RefSeq" id="WP_169248552.1">
    <property type="nucleotide sequence ID" value="NZ_SPMZ01000023.1"/>
</dbReference>
<sequence length="298" mass="33839">MPVPSAIPLRLALLERFETLLGCLNVFCTAVRRDAALPSWVSRTEAELATDLDMRLKAIQLYRALWYEDCRDGRETLTCPGIVGASSETLIAAHACNAAKDEFKQAVLALKVLGRLEANAVMVDLHHRQEPVAAAMRRMGAARLNLKQAYRHLPLLEQWPLKIGFTWSKQGRVIQRTSVAAARRLLEQRVETPQIRLELQRLTEVPVDEMLARVRGVCPHLRANIVFADHEGAGVRRRLMQVPLPVLIPLRRDGCLPEFVPVAPEPIANPRLRRADVRIEDEPFLPSIRVHRYRRAYR</sequence>
<keyword evidence="2" id="KW-1185">Reference proteome</keyword>
<organism evidence="1 2">
    <name type="scientific">Candidatus Competibacter phosphatis</name>
    <dbReference type="NCBI Taxonomy" id="221280"/>
    <lineage>
        <taxon>Bacteria</taxon>
        <taxon>Pseudomonadati</taxon>
        <taxon>Pseudomonadota</taxon>
        <taxon>Gammaproteobacteria</taxon>
        <taxon>Candidatus Competibacteraceae</taxon>
        <taxon>Candidatus Competibacter</taxon>
    </lineage>
</organism>
<dbReference type="EMBL" id="SPMZ01000023">
    <property type="protein sequence ID" value="NMQ19293.1"/>
    <property type="molecule type" value="Genomic_DNA"/>
</dbReference>
<name>A0ABX1TME0_9GAMM</name>
<evidence type="ECO:0000313" key="2">
    <source>
        <dbReference type="Proteomes" id="UP000760480"/>
    </source>
</evidence>
<comment type="caution">
    <text evidence="1">The sequence shown here is derived from an EMBL/GenBank/DDBJ whole genome shotgun (WGS) entry which is preliminary data.</text>
</comment>